<feature type="coiled-coil region" evidence="1">
    <location>
        <begin position="7"/>
        <end position="34"/>
    </location>
</feature>
<dbReference type="PANTHER" id="PTHR22192">
    <property type="entry name" value="SPERIOLIN"/>
    <property type="match status" value="1"/>
</dbReference>
<dbReference type="AlphaFoldDB" id="A0A9D2YXQ0"/>
<comment type="caution">
    <text evidence="3">The sequence shown here is derived from an EMBL/GenBank/DDBJ whole genome shotgun (WGS) entry which is preliminary data.</text>
</comment>
<dbReference type="Pfam" id="PF15059">
    <property type="entry name" value="Speriolin_C"/>
    <property type="match status" value="1"/>
</dbReference>
<dbReference type="OMA" id="LLNCLCY"/>
<dbReference type="PANTHER" id="PTHR22192:SF17">
    <property type="entry name" value="SPERIOLIN-LIKE PROTEIN"/>
    <property type="match status" value="1"/>
</dbReference>
<organism evidence="3 4">
    <name type="scientific">Nothobranchius furzeri</name>
    <name type="common">Turquoise killifish</name>
    <dbReference type="NCBI Taxonomy" id="105023"/>
    <lineage>
        <taxon>Eukaryota</taxon>
        <taxon>Metazoa</taxon>
        <taxon>Chordata</taxon>
        <taxon>Craniata</taxon>
        <taxon>Vertebrata</taxon>
        <taxon>Euteleostomi</taxon>
        <taxon>Actinopterygii</taxon>
        <taxon>Neopterygii</taxon>
        <taxon>Teleostei</taxon>
        <taxon>Neoteleostei</taxon>
        <taxon>Acanthomorphata</taxon>
        <taxon>Ovalentaria</taxon>
        <taxon>Atherinomorphae</taxon>
        <taxon>Cyprinodontiformes</taxon>
        <taxon>Nothobranchiidae</taxon>
        <taxon>Nothobranchius</taxon>
    </lineage>
</organism>
<accession>A0A9D2YXQ0</accession>
<dbReference type="OrthoDB" id="6114770at2759"/>
<dbReference type="InterPro" id="IPR026715">
    <property type="entry name" value="SPATC1"/>
</dbReference>
<gene>
    <name evidence="3" type="ORF">G4P62_018837</name>
</gene>
<evidence type="ECO:0000256" key="1">
    <source>
        <dbReference type="SAM" id="Coils"/>
    </source>
</evidence>
<evidence type="ECO:0000313" key="3">
    <source>
        <dbReference type="EMBL" id="KAF7227599.1"/>
    </source>
</evidence>
<reference evidence="3" key="1">
    <citation type="submission" date="2020-03" db="EMBL/GenBank/DDBJ databases">
        <title>Intra-Species Differences in Population Size shape Life History and Genome Evolution.</title>
        <authorList>
            <person name="Willemsen D."/>
            <person name="Cui R."/>
            <person name="Valenzano D.R."/>
        </authorList>
    </citation>
    <scope>NUCLEOTIDE SEQUENCE</scope>
    <source>
        <strain evidence="3">GRZ</strain>
        <tissue evidence="3">Whole</tissue>
    </source>
</reference>
<name>A0A9D2YXQ0_NOTFU</name>
<dbReference type="KEGG" id="nfu:107396918"/>
<evidence type="ECO:0000259" key="2">
    <source>
        <dbReference type="Pfam" id="PF15059"/>
    </source>
</evidence>
<dbReference type="InterPro" id="IPR029384">
    <property type="entry name" value="Speriolin_C"/>
</dbReference>
<dbReference type="EMBL" id="JAAVVJ010000003">
    <property type="protein sequence ID" value="KAF7227599.1"/>
    <property type="molecule type" value="Genomic_DNA"/>
</dbReference>
<proteinExistence type="predicted"/>
<keyword evidence="1" id="KW-0175">Coiled coil</keyword>
<dbReference type="GO" id="GO:0005813">
    <property type="term" value="C:centrosome"/>
    <property type="evidence" value="ECO:0007669"/>
    <property type="project" value="TreeGrafter"/>
</dbReference>
<evidence type="ECO:0000313" key="4">
    <source>
        <dbReference type="Proteomes" id="UP000822369"/>
    </source>
</evidence>
<sequence length="271" mass="31166">MSLDPSTAALQAKNVQLTQEKEQLKLMLSLLQENQDMKAKIQSFSGGPPDDFTEASNLWQKTVDEQQFRRVFQQTKTTAEHRASSPIDFQSFLQSSAHRNTDQTAALQGHQTECHLCVSAQPRVIGEMVFQLDRRILSHIFQAQTRLYGFTLRNIPEKIEELSTHPLTGKVDMGYRHHLSQRHTHLMSKLSQLGYKAALHPLFSEFIVNTYGILKERPGENSPHGTEYNDPDLLRRLIVTTTPQKMHKDLHVLLTCLCYMAEQDRKLLMLW</sequence>
<dbReference type="Proteomes" id="UP000822369">
    <property type="component" value="Chromosome 3"/>
</dbReference>
<protein>
    <submittedName>
        <fullName evidence="3">Speriolin-like protein</fullName>
    </submittedName>
</protein>
<feature type="domain" description="Speriolin C-terminal" evidence="2">
    <location>
        <begin position="124"/>
        <end position="271"/>
    </location>
</feature>